<sequence>MALIPRLDRNRSGSARALMVLTPVVPGREEALRTLLAALPRGRGRSPFAALQRTHFARWVVVDDFVTDPGQPSPDPLGGAYLVFTSNLDGPLDDYLDELASGSLSVIGEVWGHCVACPHPARGAPFKAYLEHNRIDTGYFYSAYPTATVADVRRALALRERMIRFVTAAQTMDSADVRALLLQEFG</sequence>
<gene>
    <name evidence="1" type="ORF">CLV35_1897</name>
</gene>
<accession>A0A420XQ60</accession>
<evidence type="ECO:0000313" key="2">
    <source>
        <dbReference type="Proteomes" id="UP000281955"/>
    </source>
</evidence>
<keyword evidence="2" id="KW-1185">Reference proteome</keyword>
<proteinExistence type="predicted"/>
<dbReference type="AlphaFoldDB" id="A0A420XQ60"/>
<reference evidence="1 2" key="1">
    <citation type="submission" date="2018-10" db="EMBL/GenBank/DDBJ databases">
        <title>Genomic Encyclopedia of Archaeal and Bacterial Type Strains, Phase II (KMG-II): from individual species to whole genera.</title>
        <authorList>
            <person name="Goeker M."/>
        </authorList>
    </citation>
    <scope>NUCLEOTIDE SEQUENCE [LARGE SCALE GENOMIC DNA]</scope>
    <source>
        <strain evidence="1 2">RP-AC37</strain>
    </source>
</reference>
<dbReference type="EMBL" id="RBWV01000011">
    <property type="protein sequence ID" value="RKS75431.1"/>
    <property type="molecule type" value="Genomic_DNA"/>
</dbReference>
<name>A0A420XQ60_9ACTN</name>
<dbReference type="RefSeq" id="WP_121193202.1">
    <property type="nucleotide sequence ID" value="NZ_RBWV01000011.1"/>
</dbReference>
<comment type="caution">
    <text evidence="1">The sequence shown here is derived from an EMBL/GenBank/DDBJ whole genome shotgun (WGS) entry which is preliminary data.</text>
</comment>
<dbReference type="OrthoDB" id="116741at2"/>
<dbReference type="InParanoid" id="A0A420XQ60"/>
<protein>
    <submittedName>
        <fullName evidence="1">Uncharacterized protein</fullName>
    </submittedName>
</protein>
<organism evidence="1 2">
    <name type="scientific">Motilibacter peucedani</name>
    <dbReference type="NCBI Taxonomy" id="598650"/>
    <lineage>
        <taxon>Bacteria</taxon>
        <taxon>Bacillati</taxon>
        <taxon>Actinomycetota</taxon>
        <taxon>Actinomycetes</taxon>
        <taxon>Motilibacterales</taxon>
        <taxon>Motilibacteraceae</taxon>
        <taxon>Motilibacter</taxon>
    </lineage>
</organism>
<dbReference type="Proteomes" id="UP000281955">
    <property type="component" value="Unassembled WGS sequence"/>
</dbReference>
<evidence type="ECO:0000313" key="1">
    <source>
        <dbReference type="EMBL" id="RKS75431.1"/>
    </source>
</evidence>